<organism evidence="3 4">
    <name type="scientific">Pedobacter metabolipauper</name>
    <dbReference type="NCBI Taxonomy" id="425513"/>
    <lineage>
        <taxon>Bacteria</taxon>
        <taxon>Pseudomonadati</taxon>
        <taxon>Bacteroidota</taxon>
        <taxon>Sphingobacteriia</taxon>
        <taxon>Sphingobacteriales</taxon>
        <taxon>Sphingobacteriaceae</taxon>
        <taxon>Pedobacter</taxon>
    </lineage>
</organism>
<dbReference type="InterPro" id="IPR054331">
    <property type="entry name" value="LiaF_TM"/>
</dbReference>
<reference evidence="3 4" key="1">
    <citation type="submission" date="2019-03" db="EMBL/GenBank/DDBJ databases">
        <title>Genomic Encyclopedia of Archaeal and Bacterial Type Strains, Phase II (KMG-II): from individual species to whole genera.</title>
        <authorList>
            <person name="Goeker M."/>
        </authorList>
    </citation>
    <scope>NUCLEOTIDE SEQUENCE [LARGE SCALE GENOMIC DNA]</scope>
    <source>
        <strain evidence="3 4">DSM 19035</strain>
    </source>
</reference>
<evidence type="ECO:0000259" key="2">
    <source>
        <dbReference type="Pfam" id="PF22570"/>
    </source>
</evidence>
<protein>
    <submittedName>
        <fullName evidence="3">Putative membrane protein</fullName>
    </submittedName>
</protein>
<evidence type="ECO:0000256" key="1">
    <source>
        <dbReference type="SAM" id="Phobius"/>
    </source>
</evidence>
<keyword evidence="1" id="KW-0472">Membrane</keyword>
<dbReference type="AlphaFoldDB" id="A0A4R6SPJ8"/>
<sequence length="255" mass="28069">MEKCTNNSSSRIVTGVVILVVGMVFFLRNFGIEIPHWIISWHTMLIVIGLLVGYKRDFNGIGWLVMVLIGGMFTLADITAYNLSKLYFPIGLTVLGLFLILKPKSLHKHKWDKKWKKKPTNFDAFDPAAEAEPQPVEGGINEHDILDSVNVFGGSHQNIYSKNFKGGDVIAIFGGCDINLTQADFQGTITLDVVAIFGGTKIIIPSNWEVKSEVTAIFGGMDDKRGVGPVKSDEARKILIIKGVALFGGVDIRNF</sequence>
<dbReference type="PANTHER" id="PTHR40763">
    <property type="entry name" value="MEMBRANE PROTEIN-RELATED"/>
    <property type="match status" value="1"/>
</dbReference>
<keyword evidence="4" id="KW-1185">Reference proteome</keyword>
<comment type="caution">
    <text evidence="3">The sequence shown here is derived from an EMBL/GenBank/DDBJ whole genome shotgun (WGS) entry which is preliminary data.</text>
</comment>
<feature type="transmembrane region" description="Helical" evidence="1">
    <location>
        <begin position="61"/>
        <end position="80"/>
    </location>
</feature>
<gene>
    <name evidence="3" type="ORF">ATK78_4533</name>
</gene>
<feature type="transmembrane region" description="Helical" evidence="1">
    <location>
        <begin position="37"/>
        <end position="54"/>
    </location>
</feature>
<name>A0A4R6SPJ8_9SPHI</name>
<evidence type="ECO:0000313" key="3">
    <source>
        <dbReference type="EMBL" id="TDQ06463.1"/>
    </source>
</evidence>
<feature type="transmembrane region" description="Helical" evidence="1">
    <location>
        <begin position="86"/>
        <end position="101"/>
    </location>
</feature>
<feature type="domain" description="LiaF transmembrane" evidence="2">
    <location>
        <begin position="13"/>
        <end position="105"/>
    </location>
</feature>
<evidence type="ECO:0000313" key="4">
    <source>
        <dbReference type="Proteomes" id="UP000295620"/>
    </source>
</evidence>
<keyword evidence="1" id="KW-1133">Transmembrane helix</keyword>
<dbReference type="OrthoDB" id="129627at2"/>
<dbReference type="PANTHER" id="PTHR40763:SF5">
    <property type="entry name" value="MEMBRANE PROTEIN"/>
    <property type="match status" value="1"/>
</dbReference>
<dbReference type="Pfam" id="PF22570">
    <property type="entry name" value="LiaF-TM"/>
    <property type="match status" value="1"/>
</dbReference>
<dbReference type="RefSeq" id="WP_133578318.1">
    <property type="nucleotide sequence ID" value="NZ_SNYC01000009.1"/>
</dbReference>
<dbReference type="Proteomes" id="UP000295620">
    <property type="component" value="Unassembled WGS sequence"/>
</dbReference>
<proteinExistence type="predicted"/>
<dbReference type="EMBL" id="SNYC01000009">
    <property type="protein sequence ID" value="TDQ06463.1"/>
    <property type="molecule type" value="Genomic_DNA"/>
</dbReference>
<feature type="transmembrane region" description="Helical" evidence="1">
    <location>
        <begin position="12"/>
        <end position="31"/>
    </location>
</feature>
<keyword evidence="1" id="KW-0812">Transmembrane</keyword>
<accession>A0A4R6SPJ8</accession>